<dbReference type="GO" id="GO:0005886">
    <property type="term" value="C:plasma membrane"/>
    <property type="evidence" value="ECO:0007669"/>
    <property type="project" value="TreeGrafter"/>
</dbReference>
<evidence type="ECO:0000256" key="5">
    <source>
        <dbReference type="ARBA" id="ARBA00022989"/>
    </source>
</evidence>
<evidence type="ECO:0000256" key="6">
    <source>
        <dbReference type="ARBA" id="ARBA00023136"/>
    </source>
</evidence>
<evidence type="ECO:0000256" key="8">
    <source>
        <dbReference type="SAM" id="Coils"/>
    </source>
</evidence>
<dbReference type="Gene3D" id="3.10.20.310">
    <property type="entry name" value="membrane protein fhac"/>
    <property type="match status" value="1"/>
</dbReference>
<dbReference type="AlphaFoldDB" id="A0A1H1SYC4"/>
<dbReference type="RefSeq" id="WP_092667320.1">
    <property type="nucleotide sequence ID" value="NZ_LT629734.1"/>
</dbReference>
<feature type="compositionally biased region" description="Basic and acidic residues" evidence="9">
    <location>
        <begin position="30"/>
        <end position="39"/>
    </location>
</feature>
<feature type="compositionally biased region" description="Low complexity" evidence="9">
    <location>
        <begin position="12"/>
        <end position="29"/>
    </location>
</feature>
<dbReference type="STRING" id="684552.SAMN04489719_2529"/>
<dbReference type="EMBL" id="LT629734">
    <property type="protein sequence ID" value="SDS53047.1"/>
    <property type="molecule type" value="Genomic_DNA"/>
</dbReference>
<dbReference type="PANTHER" id="PTHR37820:SF1">
    <property type="entry name" value="CELL DIVISION PROTEIN FTSQ"/>
    <property type="match status" value="1"/>
</dbReference>
<keyword evidence="13" id="KW-1185">Reference proteome</keyword>
<keyword evidence="7" id="KW-0131">Cell cycle</keyword>
<feature type="compositionally biased region" description="Basic and acidic residues" evidence="9">
    <location>
        <begin position="61"/>
        <end position="73"/>
    </location>
</feature>
<dbReference type="InterPro" id="IPR034746">
    <property type="entry name" value="POTRA"/>
</dbReference>
<proteinExistence type="predicted"/>
<dbReference type="PROSITE" id="PS51779">
    <property type="entry name" value="POTRA"/>
    <property type="match status" value="1"/>
</dbReference>
<name>A0A1H1SYC4_9MICO</name>
<keyword evidence="3 12" id="KW-0132">Cell division</keyword>
<evidence type="ECO:0000256" key="1">
    <source>
        <dbReference type="ARBA" id="ARBA00004370"/>
    </source>
</evidence>
<comment type="subcellular location">
    <subcellularLocation>
        <location evidence="1">Membrane</location>
    </subcellularLocation>
</comment>
<evidence type="ECO:0000259" key="11">
    <source>
        <dbReference type="PROSITE" id="PS51779"/>
    </source>
</evidence>
<keyword evidence="8" id="KW-0175">Coiled coil</keyword>
<feature type="coiled-coil region" evidence="8">
    <location>
        <begin position="135"/>
        <end position="169"/>
    </location>
</feature>
<evidence type="ECO:0000256" key="3">
    <source>
        <dbReference type="ARBA" id="ARBA00022618"/>
    </source>
</evidence>
<evidence type="ECO:0000256" key="4">
    <source>
        <dbReference type="ARBA" id="ARBA00022692"/>
    </source>
</evidence>
<dbReference type="OrthoDB" id="4793367at2"/>
<feature type="region of interest" description="Disordered" evidence="9">
    <location>
        <begin position="1"/>
        <end position="39"/>
    </location>
</feature>
<evidence type="ECO:0000256" key="2">
    <source>
        <dbReference type="ARBA" id="ARBA00022475"/>
    </source>
</evidence>
<dbReference type="InterPro" id="IPR013685">
    <property type="entry name" value="POTRA_FtsQ_type"/>
</dbReference>
<evidence type="ECO:0000256" key="7">
    <source>
        <dbReference type="ARBA" id="ARBA00023306"/>
    </source>
</evidence>
<evidence type="ECO:0000313" key="12">
    <source>
        <dbReference type="EMBL" id="SDS53047.1"/>
    </source>
</evidence>
<protein>
    <submittedName>
        <fullName evidence="12">Cell division septal protein FtsQ</fullName>
    </submittedName>
</protein>
<feature type="transmembrane region" description="Helical" evidence="10">
    <location>
        <begin position="182"/>
        <end position="204"/>
    </location>
</feature>
<accession>A0A1H1SYC4</accession>
<keyword evidence="5 10" id="KW-1133">Transmembrane helix</keyword>
<evidence type="ECO:0000256" key="9">
    <source>
        <dbReference type="SAM" id="MobiDB-lite"/>
    </source>
</evidence>
<feature type="compositionally biased region" description="Basic and acidic residues" evidence="9">
    <location>
        <begin position="88"/>
        <end position="119"/>
    </location>
</feature>
<evidence type="ECO:0000256" key="10">
    <source>
        <dbReference type="SAM" id="Phobius"/>
    </source>
</evidence>
<dbReference type="GO" id="GO:0051301">
    <property type="term" value="P:cell division"/>
    <property type="evidence" value="ECO:0007669"/>
    <property type="project" value="UniProtKB-KW"/>
</dbReference>
<evidence type="ECO:0000313" key="13">
    <source>
        <dbReference type="Proteomes" id="UP000199649"/>
    </source>
</evidence>
<keyword evidence="4 10" id="KW-0812">Transmembrane</keyword>
<feature type="compositionally biased region" description="Basic and acidic residues" evidence="9">
    <location>
        <begin position="1"/>
        <end position="11"/>
    </location>
</feature>
<gene>
    <name evidence="12" type="ORF">SAMN04489719_2529</name>
</gene>
<sequence>MKRPEGFDEPPRGSADAARAGRSRASAPEAESRGVVRLDALRRRREAEAALLERWGADASGRVEPEPGPEPRRWALSAYADLEALDEQEARGQREDDARGDGEVGRADADVAPTEREEALLGGGSNAQRVDRAWRRAEQEQRRLDRAELRDARREARLAKRARVRQERAEVRRFTAARRRQLRMALLGIGGLGLALALLVGLVWSPLMAVRDVQVEGADRVDPAAVQQALAGQVGQPIATVTEAGVAEQLRTIPQIESFQLDVVPPSTVIVRLVERRPVAILPGDDGETVIDGAGVALGAVDESTAALPRLEGVEVGSEQFEAVAAMLVAVPVDVLESTETVEAPTASDIRLTLESGQTVQWGGADESPLKAAVLAALMATQDPAAAAVLDVRAPEHPVVRSPSS</sequence>
<dbReference type="Pfam" id="PF08478">
    <property type="entry name" value="POTRA_1"/>
    <property type="match status" value="1"/>
</dbReference>
<keyword evidence="6 10" id="KW-0472">Membrane</keyword>
<dbReference type="Proteomes" id="UP000199649">
    <property type="component" value="Chromosome I"/>
</dbReference>
<keyword evidence="2" id="KW-1003">Cell membrane</keyword>
<organism evidence="12 13">
    <name type="scientific">Agrococcus carbonis</name>
    <dbReference type="NCBI Taxonomy" id="684552"/>
    <lineage>
        <taxon>Bacteria</taxon>
        <taxon>Bacillati</taxon>
        <taxon>Actinomycetota</taxon>
        <taxon>Actinomycetes</taxon>
        <taxon>Micrococcales</taxon>
        <taxon>Microbacteriaceae</taxon>
        <taxon>Agrococcus</taxon>
    </lineage>
</organism>
<feature type="region of interest" description="Disordered" evidence="9">
    <location>
        <begin position="52"/>
        <end position="123"/>
    </location>
</feature>
<dbReference type="PANTHER" id="PTHR37820">
    <property type="entry name" value="CELL DIVISION PROTEIN DIVIB"/>
    <property type="match status" value="1"/>
</dbReference>
<reference evidence="13" key="1">
    <citation type="submission" date="2016-10" db="EMBL/GenBank/DDBJ databases">
        <authorList>
            <person name="Varghese N."/>
            <person name="Submissions S."/>
        </authorList>
    </citation>
    <scope>NUCLEOTIDE SEQUENCE [LARGE SCALE GENOMIC DNA]</scope>
    <source>
        <strain evidence="13">DSM 22965</strain>
    </source>
</reference>
<feature type="domain" description="POTRA" evidence="11">
    <location>
        <begin position="208"/>
        <end position="276"/>
    </location>
</feature>
<dbReference type="InterPro" id="IPR050487">
    <property type="entry name" value="FtsQ_DivIB"/>
</dbReference>